<dbReference type="GO" id="GO:0003700">
    <property type="term" value="F:DNA-binding transcription factor activity"/>
    <property type="evidence" value="ECO:0007669"/>
    <property type="project" value="InterPro"/>
</dbReference>
<dbReference type="GO" id="GO:0097367">
    <property type="term" value="F:carbohydrate derivative binding"/>
    <property type="evidence" value="ECO:0007669"/>
    <property type="project" value="InterPro"/>
</dbReference>
<dbReference type="InterPro" id="IPR035472">
    <property type="entry name" value="RpiR-like_SIS"/>
</dbReference>
<evidence type="ECO:0000256" key="1">
    <source>
        <dbReference type="ARBA" id="ARBA00023015"/>
    </source>
</evidence>
<dbReference type="PANTHER" id="PTHR30514:SF1">
    <property type="entry name" value="HTH-TYPE TRANSCRIPTIONAL REGULATOR HEXR-RELATED"/>
    <property type="match status" value="1"/>
</dbReference>
<sequence>MTEARPLPAQNALLLRIAASREQLRPSERNVADFVLLQPSEVLHLSIAELAARVGVSQPTVARFAAGLGFSGFRSFKLSLAQSLGEGAPLVHQDVAAGDGTEQVIGKVFDRALGALLALRQRLPVTAVEAAVNAIAGARRVEFYGLGNSGIVAQDAQHKLFRYGLNTACYSDSHSMAMAAGVLQNDDVVLAISASGRSSELCAAAEIARESGACVIALTTAASPLARRAAILLPADVPEDPDLQAPMVSRLAHLMVLDVLAVALGLKLGPAAAERLQRSKQALRARRIRETDS</sequence>
<evidence type="ECO:0000259" key="4">
    <source>
        <dbReference type="PROSITE" id="PS51071"/>
    </source>
</evidence>
<keyword evidence="7" id="KW-1185">Reference proteome</keyword>
<dbReference type="InterPro" id="IPR001347">
    <property type="entry name" value="SIS_dom"/>
</dbReference>
<dbReference type="Pfam" id="PF01418">
    <property type="entry name" value="HTH_6"/>
    <property type="match status" value="1"/>
</dbReference>
<dbReference type="PROSITE" id="PS51464">
    <property type="entry name" value="SIS"/>
    <property type="match status" value="1"/>
</dbReference>
<protein>
    <submittedName>
        <fullName evidence="6">Transcriptional regulator, RpiR family</fullName>
    </submittedName>
</protein>
<name>A0A1H9AQB3_9GAMM</name>
<dbReference type="PANTHER" id="PTHR30514">
    <property type="entry name" value="GLUCOKINASE"/>
    <property type="match status" value="1"/>
</dbReference>
<evidence type="ECO:0000313" key="6">
    <source>
        <dbReference type="EMBL" id="SEP79002.1"/>
    </source>
</evidence>
<keyword evidence="3" id="KW-0804">Transcription</keyword>
<dbReference type="Proteomes" id="UP000199233">
    <property type="component" value="Unassembled WGS sequence"/>
</dbReference>
<gene>
    <name evidence="6" type="ORF">SAMN04488038_101495</name>
</gene>
<dbReference type="AlphaFoldDB" id="A0A1H9AQB3"/>
<reference evidence="7" key="1">
    <citation type="submission" date="2016-10" db="EMBL/GenBank/DDBJ databases">
        <authorList>
            <person name="Varghese N."/>
            <person name="Submissions S."/>
        </authorList>
    </citation>
    <scope>NUCLEOTIDE SEQUENCE [LARGE SCALE GENOMIC DNA]</scope>
    <source>
        <strain evidence="7">DSM 25927</strain>
    </source>
</reference>
<dbReference type="GO" id="GO:1901135">
    <property type="term" value="P:carbohydrate derivative metabolic process"/>
    <property type="evidence" value="ECO:0007669"/>
    <property type="project" value="InterPro"/>
</dbReference>
<feature type="domain" description="HTH rpiR-type" evidence="4">
    <location>
        <begin position="11"/>
        <end position="87"/>
    </location>
</feature>
<dbReference type="InterPro" id="IPR046348">
    <property type="entry name" value="SIS_dom_sf"/>
</dbReference>
<dbReference type="RefSeq" id="WP_093281471.1">
    <property type="nucleotide sequence ID" value="NZ_FOFS01000001.1"/>
</dbReference>
<dbReference type="Gene3D" id="3.40.50.10490">
    <property type="entry name" value="Glucose-6-phosphate isomerase like protein, domain 1"/>
    <property type="match status" value="1"/>
</dbReference>
<feature type="domain" description="SIS" evidence="5">
    <location>
        <begin position="131"/>
        <end position="270"/>
    </location>
</feature>
<dbReference type="InterPro" id="IPR047640">
    <property type="entry name" value="RpiR-like"/>
</dbReference>
<dbReference type="GO" id="GO:0003677">
    <property type="term" value="F:DNA binding"/>
    <property type="evidence" value="ECO:0007669"/>
    <property type="project" value="UniProtKB-KW"/>
</dbReference>
<dbReference type="EMBL" id="FOFS01000001">
    <property type="protein sequence ID" value="SEP79002.1"/>
    <property type="molecule type" value="Genomic_DNA"/>
</dbReference>
<evidence type="ECO:0000313" key="7">
    <source>
        <dbReference type="Proteomes" id="UP000199233"/>
    </source>
</evidence>
<dbReference type="STRING" id="489703.SAMN04488038_101495"/>
<organism evidence="6 7">
    <name type="scientific">Solimonas aquatica</name>
    <dbReference type="NCBI Taxonomy" id="489703"/>
    <lineage>
        <taxon>Bacteria</taxon>
        <taxon>Pseudomonadati</taxon>
        <taxon>Pseudomonadota</taxon>
        <taxon>Gammaproteobacteria</taxon>
        <taxon>Nevskiales</taxon>
        <taxon>Nevskiaceae</taxon>
        <taxon>Solimonas</taxon>
    </lineage>
</organism>
<dbReference type="OrthoDB" id="257751at2"/>
<evidence type="ECO:0000256" key="3">
    <source>
        <dbReference type="ARBA" id="ARBA00023163"/>
    </source>
</evidence>
<accession>A0A1H9AQB3</accession>
<dbReference type="InterPro" id="IPR036388">
    <property type="entry name" value="WH-like_DNA-bd_sf"/>
</dbReference>
<dbReference type="InterPro" id="IPR009057">
    <property type="entry name" value="Homeodomain-like_sf"/>
</dbReference>
<dbReference type="Pfam" id="PF01380">
    <property type="entry name" value="SIS"/>
    <property type="match status" value="1"/>
</dbReference>
<evidence type="ECO:0000259" key="5">
    <source>
        <dbReference type="PROSITE" id="PS51464"/>
    </source>
</evidence>
<dbReference type="Gene3D" id="1.10.10.10">
    <property type="entry name" value="Winged helix-like DNA-binding domain superfamily/Winged helix DNA-binding domain"/>
    <property type="match status" value="1"/>
</dbReference>
<dbReference type="PROSITE" id="PS51071">
    <property type="entry name" value="HTH_RPIR"/>
    <property type="match status" value="1"/>
</dbReference>
<dbReference type="InterPro" id="IPR000281">
    <property type="entry name" value="HTH_RpiR"/>
</dbReference>
<keyword evidence="2" id="KW-0238">DNA-binding</keyword>
<dbReference type="SUPFAM" id="SSF46689">
    <property type="entry name" value="Homeodomain-like"/>
    <property type="match status" value="1"/>
</dbReference>
<keyword evidence="1" id="KW-0805">Transcription regulation</keyword>
<dbReference type="SUPFAM" id="SSF53697">
    <property type="entry name" value="SIS domain"/>
    <property type="match status" value="1"/>
</dbReference>
<evidence type="ECO:0000256" key="2">
    <source>
        <dbReference type="ARBA" id="ARBA00023125"/>
    </source>
</evidence>
<dbReference type="CDD" id="cd05013">
    <property type="entry name" value="SIS_RpiR"/>
    <property type="match status" value="1"/>
</dbReference>
<proteinExistence type="predicted"/>